<gene>
    <name evidence="5" type="ORF">BKA21_001641</name>
    <name evidence="4" type="ORF">Col01nite_00590</name>
</gene>
<proteinExistence type="predicted"/>
<accession>A0A7Y9FFL4</accession>
<dbReference type="EMBL" id="BONN01000001">
    <property type="protein sequence ID" value="GIG30900.1"/>
    <property type="molecule type" value="Genomic_DNA"/>
</dbReference>
<dbReference type="Gene3D" id="1.10.10.10">
    <property type="entry name" value="Winged helix-like DNA-binding domain superfamily/Winged helix DNA-binding domain"/>
    <property type="match status" value="1"/>
</dbReference>
<evidence type="ECO:0000259" key="2">
    <source>
        <dbReference type="Pfam" id="PF00293"/>
    </source>
</evidence>
<dbReference type="InterPro" id="IPR054105">
    <property type="entry name" value="WHD_NrtR"/>
</dbReference>
<feature type="region of interest" description="Disordered" evidence="1">
    <location>
        <begin position="195"/>
        <end position="225"/>
    </location>
</feature>
<evidence type="ECO:0000313" key="5">
    <source>
        <dbReference type="EMBL" id="NYD86092.1"/>
    </source>
</evidence>
<organism evidence="5 6">
    <name type="scientific">Cellulomonas oligotrophica</name>
    <dbReference type="NCBI Taxonomy" id="931536"/>
    <lineage>
        <taxon>Bacteria</taxon>
        <taxon>Bacillati</taxon>
        <taxon>Actinomycetota</taxon>
        <taxon>Actinomycetes</taxon>
        <taxon>Micrococcales</taxon>
        <taxon>Cellulomonadaceae</taxon>
        <taxon>Cellulomonas</taxon>
    </lineage>
</organism>
<dbReference type="InterPro" id="IPR036388">
    <property type="entry name" value="WH-like_DNA-bd_sf"/>
</dbReference>
<keyword evidence="4" id="KW-0378">Hydrolase</keyword>
<comment type="caution">
    <text evidence="5">The sequence shown here is derived from an EMBL/GenBank/DDBJ whole genome shotgun (WGS) entry which is preliminary data.</text>
</comment>
<dbReference type="EMBL" id="JACCBK010000001">
    <property type="protein sequence ID" value="NYD86092.1"/>
    <property type="molecule type" value="Genomic_DNA"/>
</dbReference>
<evidence type="ECO:0000313" key="7">
    <source>
        <dbReference type="Proteomes" id="UP000618382"/>
    </source>
</evidence>
<reference evidence="5 6" key="1">
    <citation type="submission" date="2020-07" db="EMBL/GenBank/DDBJ databases">
        <title>Sequencing the genomes of 1000 actinobacteria strains.</title>
        <authorList>
            <person name="Klenk H.-P."/>
        </authorList>
    </citation>
    <scope>NUCLEOTIDE SEQUENCE [LARGE SCALE GENOMIC DNA]</scope>
    <source>
        <strain evidence="5 6">DSM 24482</strain>
    </source>
</reference>
<dbReference type="InterPro" id="IPR000086">
    <property type="entry name" value="NUDIX_hydrolase_dom"/>
</dbReference>
<evidence type="ECO:0000313" key="6">
    <source>
        <dbReference type="Proteomes" id="UP000577956"/>
    </source>
</evidence>
<dbReference type="Proteomes" id="UP000577956">
    <property type="component" value="Unassembled WGS sequence"/>
</dbReference>
<dbReference type="Proteomes" id="UP000618382">
    <property type="component" value="Unassembled WGS sequence"/>
</dbReference>
<dbReference type="CDD" id="cd18873">
    <property type="entry name" value="NUDIX_NadM_like"/>
    <property type="match status" value="1"/>
</dbReference>
<dbReference type="InterPro" id="IPR015797">
    <property type="entry name" value="NUDIX_hydrolase-like_dom_sf"/>
</dbReference>
<evidence type="ECO:0000256" key="1">
    <source>
        <dbReference type="SAM" id="MobiDB-lite"/>
    </source>
</evidence>
<feature type="domain" description="NrtR DNA-binding winged helix" evidence="3">
    <location>
        <begin position="166"/>
        <end position="216"/>
    </location>
</feature>
<evidence type="ECO:0000313" key="4">
    <source>
        <dbReference type="EMBL" id="GIG30900.1"/>
    </source>
</evidence>
<dbReference type="Gene3D" id="3.90.79.10">
    <property type="entry name" value="Nucleoside Triphosphate Pyrophosphohydrolase"/>
    <property type="match status" value="1"/>
</dbReference>
<feature type="domain" description="Nudix hydrolase" evidence="2">
    <location>
        <begin position="23"/>
        <end position="129"/>
    </location>
</feature>
<dbReference type="PANTHER" id="PTHR43736">
    <property type="entry name" value="ADP-RIBOSE PYROPHOSPHATASE"/>
    <property type="match status" value="1"/>
</dbReference>
<protein>
    <submittedName>
        <fullName evidence="5">ADP-ribose pyrophosphatase YjhB (NUDIX family)</fullName>
    </submittedName>
    <submittedName>
        <fullName evidence="4">NUDIX hydrolase</fullName>
    </submittedName>
</protein>
<dbReference type="RefSeq" id="WP_140457776.1">
    <property type="nucleotide sequence ID" value="NZ_BAABFI010000002.1"/>
</dbReference>
<dbReference type="PANTHER" id="PTHR43736:SF4">
    <property type="entry name" value="SLR1690 PROTEIN"/>
    <property type="match status" value="1"/>
</dbReference>
<reference evidence="4 7" key="2">
    <citation type="submission" date="2021-01" db="EMBL/GenBank/DDBJ databases">
        <title>Whole genome shotgun sequence of Cellulomonas oligotrophica NBRC 109435.</title>
        <authorList>
            <person name="Komaki H."/>
            <person name="Tamura T."/>
        </authorList>
    </citation>
    <scope>NUCLEOTIDE SEQUENCE [LARGE SCALE GENOMIC DNA]</scope>
    <source>
        <strain evidence="4 7">NBRC 109435</strain>
    </source>
</reference>
<dbReference type="AlphaFoldDB" id="A0A7Y9FFL4"/>
<dbReference type="SUPFAM" id="SSF55811">
    <property type="entry name" value="Nudix"/>
    <property type="match status" value="1"/>
</dbReference>
<dbReference type="GO" id="GO:0016787">
    <property type="term" value="F:hydrolase activity"/>
    <property type="evidence" value="ECO:0007669"/>
    <property type="project" value="UniProtKB-KW"/>
</dbReference>
<name>A0A7Y9FFL4_9CELL</name>
<sequence length="225" mass="24435">MTSLDPTGRSLDDYPRPSVAVDTAVLTVARGALCVLLVRAPDAEPSLAWRLPGTFLHVGETLADAVTRSLRQKAGVADLHPQQLHVFDDPARDDRGRVLSVAHLAVVRADRVPARDGNRLVPVADVPALPFDHGAIIGFAVTALRERYRTAPDPSGLVDAAEPDGSFTLRELRLVHEAVAGHRLPPDAFRRTMRHHLTETGRTSTGRRGKPAELYRRRGGPSVPE</sequence>
<dbReference type="Pfam" id="PF00293">
    <property type="entry name" value="NUDIX"/>
    <property type="match status" value="1"/>
</dbReference>
<evidence type="ECO:0000259" key="3">
    <source>
        <dbReference type="Pfam" id="PF21906"/>
    </source>
</evidence>
<dbReference type="InterPro" id="IPR036390">
    <property type="entry name" value="WH_DNA-bd_sf"/>
</dbReference>
<keyword evidence="7" id="KW-1185">Reference proteome</keyword>
<dbReference type="SUPFAM" id="SSF46785">
    <property type="entry name" value="Winged helix' DNA-binding domain"/>
    <property type="match status" value="1"/>
</dbReference>
<dbReference type="Pfam" id="PF21906">
    <property type="entry name" value="WHD_NrtR"/>
    <property type="match status" value="1"/>
</dbReference>